<proteinExistence type="predicted"/>
<evidence type="ECO:0000313" key="12">
    <source>
        <dbReference type="Proteomes" id="UP000593568"/>
    </source>
</evidence>
<dbReference type="PANTHER" id="PTHR48061">
    <property type="entry name" value="LEUCINE-RICH REPEAT RECEPTOR PROTEIN KINASE EMS1-LIKE-RELATED"/>
    <property type="match status" value="1"/>
</dbReference>
<evidence type="ECO:0000256" key="6">
    <source>
        <dbReference type="ARBA" id="ARBA00022989"/>
    </source>
</evidence>
<dbReference type="InterPro" id="IPR001611">
    <property type="entry name" value="Leu-rich_rpt"/>
</dbReference>
<keyword evidence="6" id="KW-1133">Transmembrane helix</keyword>
<feature type="domain" description="Leucine-rich repeat-containing N-terminal plant-type" evidence="10">
    <location>
        <begin position="2"/>
        <end position="19"/>
    </location>
</feature>
<comment type="caution">
    <text evidence="11">The sequence shown here is derived from an EMBL/GenBank/DDBJ whole genome shotgun (WGS) entry which is preliminary data.</text>
</comment>
<accession>A0A7J9ETQ5</accession>
<reference evidence="11 12" key="1">
    <citation type="journal article" date="2019" name="Genome Biol. Evol.">
        <title>Insights into the evolution of the New World diploid cottons (Gossypium, subgenus Houzingenia) based on genome sequencing.</title>
        <authorList>
            <person name="Grover C.E."/>
            <person name="Arick M.A. 2nd"/>
            <person name="Thrash A."/>
            <person name="Conover J.L."/>
            <person name="Sanders W.S."/>
            <person name="Peterson D.G."/>
            <person name="Frelichowski J.E."/>
            <person name="Scheffler J.A."/>
            <person name="Scheffler B.E."/>
            <person name="Wendel J.F."/>
        </authorList>
    </citation>
    <scope>NUCLEOTIDE SEQUENCE [LARGE SCALE GENOMIC DNA]</scope>
    <source>
        <strain evidence="11">8</strain>
        <tissue evidence="11">Leaf</tissue>
    </source>
</reference>
<evidence type="ECO:0000256" key="4">
    <source>
        <dbReference type="ARBA" id="ARBA00022729"/>
    </source>
</evidence>
<keyword evidence="7" id="KW-0472">Membrane</keyword>
<dbReference type="Pfam" id="PF00560">
    <property type="entry name" value="LRR_1"/>
    <property type="match status" value="3"/>
</dbReference>
<organism evidence="11 12">
    <name type="scientific">Gossypium trilobum</name>
    <dbReference type="NCBI Taxonomy" id="34281"/>
    <lineage>
        <taxon>Eukaryota</taxon>
        <taxon>Viridiplantae</taxon>
        <taxon>Streptophyta</taxon>
        <taxon>Embryophyta</taxon>
        <taxon>Tracheophyta</taxon>
        <taxon>Spermatophyta</taxon>
        <taxon>Magnoliopsida</taxon>
        <taxon>eudicotyledons</taxon>
        <taxon>Gunneridae</taxon>
        <taxon>Pentapetalae</taxon>
        <taxon>rosids</taxon>
        <taxon>malvids</taxon>
        <taxon>Malvales</taxon>
        <taxon>Malvaceae</taxon>
        <taxon>Malvoideae</taxon>
        <taxon>Gossypium</taxon>
    </lineage>
</organism>
<dbReference type="EMBL" id="JABEZW010000009">
    <property type="protein sequence ID" value="MBA0776439.1"/>
    <property type="molecule type" value="Genomic_DNA"/>
</dbReference>
<keyword evidence="3" id="KW-0812">Transmembrane</keyword>
<evidence type="ECO:0000259" key="10">
    <source>
        <dbReference type="Pfam" id="PF08263"/>
    </source>
</evidence>
<keyword evidence="2" id="KW-0433">Leucine-rich repeat</keyword>
<dbReference type="Pfam" id="PF08263">
    <property type="entry name" value="LRRNT_2"/>
    <property type="match status" value="1"/>
</dbReference>
<dbReference type="Gene3D" id="3.80.10.10">
    <property type="entry name" value="Ribonuclease Inhibitor"/>
    <property type="match status" value="1"/>
</dbReference>
<dbReference type="InterPro" id="IPR032675">
    <property type="entry name" value="LRR_dom_sf"/>
</dbReference>
<dbReference type="PANTHER" id="PTHR48061:SF46">
    <property type="entry name" value="LEUCINE-RICH REPEAT-CONTAINING N-TERMINAL PLANT-TYPE DOMAIN-CONTAINING PROTEIN"/>
    <property type="match status" value="1"/>
</dbReference>
<evidence type="ECO:0000256" key="7">
    <source>
        <dbReference type="ARBA" id="ARBA00023136"/>
    </source>
</evidence>
<keyword evidence="4" id="KW-0732">Signal</keyword>
<keyword evidence="12" id="KW-1185">Reference proteome</keyword>
<protein>
    <recommendedName>
        <fullName evidence="10">Leucine-rich repeat-containing N-terminal plant-type domain-containing protein</fullName>
    </recommendedName>
</protein>
<evidence type="ECO:0000256" key="8">
    <source>
        <dbReference type="ARBA" id="ARBA00023170"/>
    </source>
</evidence>
<dbReference type="InterPro" id="IPR013210">
    <property type="entry name" value="LRR_N_plant-typ"/>
</dbReference>
<evidence type="ECO:0000256" key="2">
    <source>
        <dbReference type="ARBA" id="ARBA00022614"/>
    </source>
</evidence>
<dbReference type="AlphaFoldDB" id="A0A7J9ETQ5"/>
<dbReference type="SUPFAM" id="SSF52058">
    <property type="entry name" value="L domain-like"/>
    <property type="match status" value="1"/>
</dbReference>
<gene>
    <name evidence="11" type="ORF">Gotri_011434</name>
</gene>
<dbReference type="InterPro" id="IPR046956">
    <property type="entry name" value="RLP23-like"/>
</dbReference>
<name>A0A7J9ETQ5_9ROSI</name>
<sequence>MDSWDEGTDCCKWEGVVCDNKKGNVIGLDLSCSELIGSLQSNSSLFLLQNLRWLNLAGNGFGNSEIPSEFGKLRSLTYLNLSATGLTGLVPPEISLLSELVSLDLGVNFLLFRNHDFNMLVHNLTKLENLILDDMDLSLVVPYSFLNLTVSLKHLSLSDCNLQGNFPTQ</sequence>
<dbReference type="Proteomes" id="UP000593568">
    <property type="component" value="Unassembled WGS sequence"/>
</dbReference>
<dbReference type="GO" id="GO:0016020">
    <property type="term" value="C:membrane"/>
    <property type="evidence" value="ECO:0007669"/>
    <property type="project" value="UniProtKB-SubCell"/>
</dbReference>
<evidence type="ECO:0000313" key="11">
    <source>
        <dbReference type="EMBL" id="MBA0776439.1"/>
    </source>
</evidence>
<keyword evidence="5" id="KW-0677">Repeat</keyword>
<keyword evidence="8" id="KW-0675">Receptor</keyword>
<feature type="non-terminal residue" evidence="11">
    <location>
        <position position="169"/>
    </location>
</feature>
<evidence type="ECO:0000256" key="9">
    <source>
        <dbReference type="ARBA" id="ARBA00023180"/>
    </source>
</evidence>
<evidence type="ECO:0000256" key="5">
    <source>
        <dbReference type="ARBA" id="ARBA00022737"/>
    </source>
</evidence>
<evidence type="ECO:0000256" key="3">
    <source>
        <dbReference type="ARBA" id="ARBA00022692"/>
    </source>
</evidence>
<comment type="subcellular location">
    <subcellularLocation>
        <location evidence="1">Membrane</location>
        <topology evidence="1">Single-pass type I membrane protein</topology>
    </subcellularLocation>
</comment>
<evidence type="ECO:0000256" key="1">
    <source>
        <dbReference type="ARBA" id="ARBA00004479"/>
    </source>
</evidence>
<keyword evidence="9" id="KW-0325">Glycoprotein</keyword>